<organism evidence="2">
    <name type="scientific">Drosophila sechellia</name>
    <name type="common">Fruit fly</name>
    <dbReference type="NCBI Taxonomy" id="7238"/>
    <lineage>
        <taxon>Eukaryota</taxon>
        <taxon>Metazoa</taxon>
        <taxon>Ecdysozoa</taxon>
        <taxon>Arthropoda</taxon>
        <taxon>Hexapoda</taxon>
        <taxon>Insecta</taxon>
        <taxon>Pterygota</taxon>
        <taxon>Neoptera</taxon>
        <taxon>Endopterygota</taxon>
        <taxon>Diptera</taxon>
        <taxon>Brachycera</taxon>
        <taxon>Muscomorpha</taxon>
        <taxon>Ephydroidea</taxon>
        <taxon>Drosophilidae</taxon>
        <taxon>Drosophila</taxon>
        <taxon>Sophophora</taxon>
    </lineage>
</organism>
<dbReference type="Proteomes" id="UP000001292">
    <property type="component" value="Unassembled WGS sequence"/>
</dbReference>
<accession>B4I2W2</accession>
<dbReference type="EMBL" id="CH480820">
    <property type="protein sequence ID" value="EDW54107.1"/>
    <property type="molecule type" value="Genomic_DNA"/>
</dbReference>
<keyword evidence="2" id="KW-1185">Reference proteome</keyword>
<evidence type="ECO:0000313" key="2">
    <source>
        <dbReference type="Proteomes" id="UP000001292"/>
    </source>
</evidence>
<dbReference type="HOGENOM" id="CLU_2225954_0_0_1"/>
<sequence>MAKAASGSSYWIGIAENKNALLQLQDDLKLLKKYTGFEKFGYGLFYIEQARRVDWANAVAACHKKGRNWPSSRMTRSSRRLWKNLPAGPAIGSASSRTRFVQMKNI</sequence>
<reference evidence="1 2" key="1">
    <citation type="journal article" date="2007" name="Nature">
        <title>Evolution of genes and genomes on the Drosophila phylogeny.</title>
        <authorList>
            <consortium name="Drosophila 12 Genomes Consortium"/>
            <person name="Clark A.G."/>
            <person name="Eisen M.B."/>
            <person name="Smith D.R."/>
            <person name="Bergman C.M."/>
            <person name="Oliver B."/>
            <person name="Markow T.A."/>
            <person name="Kaufman T.C."/>
            <person name="Kellis M."/>
            <person name="Gelbart W."/>
            <person name="Iyer V.N."/>
            <person name="Pollard D.A."/>
            <person name="Sackton T.B."/>
            <person name="Larracuente A.M."/>
            <person name="Singh N.D."/>
            <person name="Abad J.P."/>
            <person name="Abt D.N."/>
            <person name="Adryan B."/>
            <person name="Aguade M."/>
            <person name="Akashi H."/>
            <person name="Anderson W.W."/>
            <person name="Aquadro C.F."/>
            <person name="Ardell D.H."/>
            <person name="Arguello R."/>
            <person name="Artieri C.G."/>
            <person name="Barbash D.A."/>
            <person name="Barker D."/>
            <person name="Barsanti P."/>
            <person name="Batterham P."/>
            <person name="Batzoglou S."/>
            <person name="Begun D."/>
            <person name="Bhutkar A."/>
            <person name="Blanco E."/>
            <person name="Bosak S.A."/>
            <person name="Bradley R.K."/>
            <person name="Brand A.D."/>
            <person name="Brent M.R."/>
            <person name="Brooks A.N."/>
            <person name="Brown R.H."/>
            <person name="Butlin R.K."/>
            <person name="Caggese C."/>
            <person name="Calvi B.R."/>
            <person name="Bernardo de Carvalho A."/>
            <person name="Caspi A."/>
            <person name="Castrezana S."/>
            <person name="Celniker S.E."/>
            <person name="Chang J.L."/>
            <person name="Chapple C."/>
            <person name="Chatterji S."/>
            <person name="Chinwalla A."/>
            <person name="Civetta A."/>
            <person name="Clifton S.W."/>
            <person name="Comeron J.M."/>
            <person name="Costello J.C."/>
            <person name="Coyne J.A."/>
            <person name="Daub J."/>
            <person name="David R.G."/>
            <person name="Delcher A.L."/>
            <person name="Delehaunty K."/>
            <person name="Do C.B."/>
            <person name="Ebling H."/>
            <person name="Edwards K."/>
            <person name="Eickbush T."/>
            <person name="Evans J.D."/>
            <person name="Filipski A."/>
            <person name="Findeiss S."/>
            <person name="Freyhult E."/>
            <person name="Fulton L."/>
            <person name="Fulton R."/>
            <person name="Garcia A.C."/>
            <person name="Gardiner A."/>
            <person name="Garfield D.A."/>
            <person name="Garvin B.E."/>
            <person name="Gibson G."/>
            <person name="Gilbert D."/>
            <person name="Gnerre S."/>
            <person name="Godfrey J."/>
            <person name="Good R."/>
            <person name="Gotea V."/>
            <person name="Gravely B."/>
            <person name="Greenberg A.J."/>
            <person name="Griffiths-Jones S."/>
            <person name="Gross S."/>
            <person name="Guigo R."/>
            <person name="Gustafson E.A."/>
            <person name="Haerty W."/>
            <person name="Hahn M.W."/>
            <person name="Halligan D.L."/>
            <person name="Halpern A.L."/>
            <person name="Halter G.M."/>
            <person name="Han M.V."/>
            <person name="Heger A."/>
            <person name="Hillier L."/>
            <person name="Hinrichs A.S."/>
            <person name="Holmes I."/>
            <person name="Hoskins R.A."/>
            <person name="Hubisz M.J."/>
            <person name="Hultmark D."/>
            <person name="Huntley M.A."/>
            <person name="Jaffe D.B."/>
            <person name="Jagadeeshan S."/>
            <person name="Jeck W.R."/>
            <person name="Johnson J."/>
            <person name="Jones C.D."/>
            <person name="Jordan W.C."/>
            <person name="Karpen G.H."/>
            <person name="Kataoka E."/>
            <person name="Keightley P.D."/>
            <person name="Kheradpour P."/>
            <person name="Kirkness E.F."/>
            <person name="Koerich L.B."/>
            <person name="Kristiansen K."/>
            <person name="Kudrna D."/>
            <person name="Kulathinal R.J."/>
            <person name="Kumar S."/>
            <person name="Kwok R."/>
            <person name="Lander E."/>
            <person name="Langley C.H."/>
            <person name="Lapoint R."/>
            <person name="Lazzaro B.P."/>
            <person name="Lee S.J."/>
            <person name="Levesque L."/>
            <person name="Li R."/>
            <person name="Lin C.F."/>
            <person name="Lin M.F."/>
            <person name="Lindblad-Toh K."/>
            <person name="Llopart A."/>
            <person name="Long M."/>
            <person name="Low L."/>
            <person name="Lozovsky E."/>
            <person name="Lu J."/>
            <person name="Luo M."/>
            <person name="Machado C.A."/>
            <person name="Makalowski W."/>
            <person name="Marzo M."/>
            <person name="Matsuda M."/>
            <person name="Matzkin L."/>
            <person name="McAllister B."/>
            <person name="McBride C.S."/>
            <person name="McKernan B."/>
            <person name="McKernan K."/>
            <person name="Mendez-Lago M."/>
            <person name="Minx P."/>
            <person name="Mollenhauer M.U."/>
            <person name="Montooth K."/>
            <person name="Mount S.M."/>
            <person name="Mu X."/>
            <person name="Myers E."/>
            <person name="Negre B."/>
            <person name="Newfeld S."/>
            <person name="Nielsen R."/>
            <person name="Noor M.A."/>
            <person name="O'Grady P."/>
            <person name="Pachter L."/>
            <person name="Papaceit M."/>
            <person name="Parisi M.J."/>
            <person name="Parisi M."/>
            <person name="Parts L."/>
            <person name="Pedersen J.S."/>
            <person name="Pesole G."/>
            <person name="Phillippy A.M."/>
            <person name="Ponting C.P."/>
            <person name="Pop M."/>
            <person name="Porcelli D."/>
            <person name="Powell J.R."/>
            <person name="Prohaska S."/>
            <person name="Pruitt K."/>
            <person name="Puig M."/>
            <person name="Quesneville H."/>
            <person name="Ram K.R."/>
            <person name="Rand D."/>
            <person name="Rasmussen M.D."/>
            <person name="Reed L.K."/>
            <person name="Reenan R."/>
            <person name="Reily A."/>
            <person name="Remington K.A."/>
            <person name="Rieger T.T."/>
            <person name="Ritchie M.G."/>
            <person name="Robin C."/>
            <person name="Rogers Y.H."/>
            <person name="Rohde C."/>
            <person name="Rozas J."/>
            <person name="Rubenfield M.J."/>
            <person name="Ruiz A."/>
            <person name="Russo S."/>
            <person name="Salzberg S.L."/>
            <person name="Sanchez-Gracia A."/>
            <person name="Saranga D.J."/>
            <person name="Sato H."/>
            <person name="Schaeffer S.W."/>
            <person name="Schatz M.C."/>
            <person name="Schlenke T."/>
            <person name="Schwartz R."/>
            <person name="Segarra C."/>
            <person name="Singh R.S."/>
            <person name="Sirot L."/>
            <person name="Sirota M."/>
            <person name="Sisneros N.B."/>
            <person name="Smith C.D."/>
            <person name="Smith T.F."/>
            <person name="Spieth J."/>
            <person name="Stage D.E."/>
            <person name="Stark A."/>
            <person name="Stephan W."/>
            <person name="Strausberg R.L."/>
            <person name="Strempel S."/>
            <person name="Sturgill D."/>
            <person name="Sutton G."/>
            <person name="Sutton G.G."/>
            <person name="Tao W."/>
            <person name="Teichmann S."/>
            <person name="Tobari Y.N."/>
            <person name="Tomimura Y."/>
            <person name="Tsolas J.M."/>
            <person name="Valente V.L."/>
            <person name="Venter E."/>
            <person name="Venter J.C."/>
            <person name="Vicario S."/>
            <person name="Vieira F.G."/>
            <person name="Vilella A.J."/>
            <person name="Villasante A."/>
            <person name="Walenz B."/>
            <person name="Wang J."/>
            <person name="Wasserman M."/>
            <person name="Watts T."/>
            <person name="Wilson D."/>
            <person name="Wilson R.K."/>
            <person name="Wing R.A."/>
            <person name="Wolfner M.F."/>
            <person name="Wong A."/>
            <person name="Wong G.K."/>
            <person name="Wu C.I."/>
            <person name="Wu G."/>
            <person name="Yamamoto D."/>
            <person name="Yang H.P."/>
            <person name="Yang S.P."/>
            <person name="Yorke J.A."/>
            <person name="Yoshida K."/>
            <person name="Zdobnov E."/>
            <person name="Zhang P."/>
            <person name="Zhang Y."/>
            <person name="Zimin A.V."/>
            <person name="Baldwin J."/>
            <person name="Abdouelleil A."/>
            <person name="Abdulkadir J."/>
            <person name="Abebe A."/>
            <person name="Abera B."/>
            <person name="Abreu J."/>
            <person name="Acer S.C."/>
            <person name="Aftuck L."/>
            <person name="Alexander A."/>
            <person name="An P."/>
            <person name="Anderson E."/>
            <person name="Anderson S."/>
            <person name="Arachi H."/>
            <person name="Azer M."/>
            <person name="Bachantsang P."/>
            <person name="Barry A."/>
            <person name="Bayul T."/>
            <person name="Berlin A."/>
            <person name="Bessette D."/>
            <person name="Bloom T."/>
            <person name="Blye J."/>
            <person name="Boguslavskiy L."/>
            <person name="Bonnet C."/>
            <person name="Boukhgalter B."/>
            <person name="Bourzgui I."/>
            <person name="Brown A."/>
            <person name="Cahill P."/>
            <person name="Channer S."/>
            <person name="Cheshatsang Y."/>
            <person name="Chuda L."/>
            <person name="Citroen M."/>
            <person name="Collymore A."/>
            <person name="Cooke P."/>
            <person name="Costello M."/>
            <person name="D'Aco K."/>
            <person name="Daza R."/>
            <person name="De Haan G."/>
            <person name="DeGray S."/>
            <person name="DeMaso C."/>
            <person name="Dhargay N."/>
            <person name="Dooley K."/>
            <person name="Dooley E."/>
            <person name="Doricent M."/>
            <person name="Dorje P."/>
            <person name="Dorjee K."/>
            <person name="Dupes A."/>
            <person name="Elong R."/>
            <person name="Falk J."/>
            <person name="Farina A."/>
            <person name="Faro S."/>
            <person name="Ferguson D."/>
            <person name="Fisher S."/>
            <person name="Foley C.D."/>
            <person name="Franke A."/>
            <person name="Friedrich D."/>
            <person name="Gadbois L."/>
            <person name="Gearin G."/>
            <person name="Gearin C.R."/>
            <person name="Giannoukos G."/>
            <person name="Goode T."/>
            <person name="Graham J."/>
            <person name="Grandbois E."/>
            <person name="Grewal S."/>
            <person name="Gyaltsen K."/>
            <person name="Hafez N."/>
            <person name="Hagos B."/>
            <person name="Hall J."/>
            <person name="Henson C."/>
            <person name="Hollinger A."/>
            <person name="Honan T."/>
            <person name="Huard M.D."/>
            <person name="Hughes L."/>
            <person name="Hurhula B."/>
            <person name="Husby M.E."/>
            <person name="Kamat A."/>
            <person name="Kanga B."/>
            <person name="Kashin S."/>
            <person name="Khazanovich D."/>
            <person name="Kisner P."/>
            <person name="Lance K."/>
            <person name="Lara M."/>
            <person name="Lee W."/>
            <person name="Lennon N."/>
            <person name="Letendre F."/>
            <person name="LeVine R."/>
            <person name="Lipovsky A."/>
            <person name="Liu X."/>
            <person name="Liu J."/>
            <person name="Liu S."/>
            <person name="Lokyitsang T."/>
            <person name="Lokyitsang Y."/>
            <person name="Lubonja R."/>
            <person name="Lui A."/>
            <person name="MacDonald P."/>
            <person name="Magnisalis V."/>
            <person name="Maru K."/>
            <person name="Matthews C."/>
            <person name="McCusker W."/>
            <person name="McDonough S."/>
            <person name="Mehta T."/>
            <person name="Meldrim J."/>
            <person name="Meneus L."/>
            <person name="Mihai O."/>
            <person name="Mihalev A."/>
            <person name="Mihova T."/>
            <person name="Mittelman R."/>
            <person name="Mlenga V."/>
            <person name="Montmayeur A."/>
            <person name="Mulrain L."/>
            <person name="Navidi A."/>
            <person name="Naylor J."/>
            <person name="Negash T."/>
            <person name="Nguyen T."/>
            <person name="Nguyen N."/>
            <person name="Nicol R."/>
            <person name="Norbu C."/>
            <person name="Norbu N."/>
            <person name="Novod N."/>
            <person name="O'Neill B."/>
            <person name="Osman S."/>
            <person name="Markiewicz E."/>
            <person name="Oyono O.L."/>
            <person name="Patti C."/>
            <person name="Phunkhang P."/>
            <person name="Pierre F."/>
            <person name="Priest M."/>
            <person name="Raghuraman S."/>
            <person name="Rege F."/>
            <person name="Reyes R."/>
            <person name="Rise C."/>
            <person name="Rogov P."/>
            <person name="Ross K."/>
            <person name="Ryan E."/>
            <person name="Settipalli S."/>
            <person name="Shea T."/>
            <person name="Sherpa N."/>
            <person name="Shi L."/>
            <person name="Shih D."/>
            <person name="Sparrow T."/>
            <person name="Spaulding J."/>
            <person name="Stalker J."/>
            <person name="Stange-Thomann N."/>
            <person name="Stavropoulos S."/>
            <person name="Stone C."/>
            <person name="Strader C."/>
            <person name="Tesfaye S."/>
            <person name="Thomson T."/>
            <person name="Thoulutsang Y."/>
            <person name="Thoulutsang D."/>
            <person name="Topham K."/>
            <person name="Topping I."/>
            <person name="Tsamla T."/>
            <person name="Vassiliev H."/>
            <person name="Vo A."/>
            <person name="Wangchuk T."/>
            <person name="Wangdi T."/>
            <person name="Weiand M."/>
            <person name="Wilkinson J."/>
            <person name="Wilson A."/>
            <person name="Yadav S."/>
            <person name="Young G."/>
            <person name="Yu Q."/>
            <person name="Zembek L."/>
            <person name="Zhong D."/>
            <person name="Zimmer A."/>
            <person name="Zwirko Z."/>
            <person name="Jaffe D.B."/>
            <person name="Alvarez P."/>
            <person name="Brockman W."/>
            <person name="Butler J."/>
            <person name="Chin C."/>
            <person name="Gnerre S."/>
            <person name="Grabherr M."/>
            <person name="Kleber M."/>
            <person name="Mauceli E."/>
            <person name="MacCallum I."/>
        </authorList>
    </citation>
    <scope>NUCLEOTIDE SEQUENCE [LARGE SCALE GENOMIC DNA]</scope>
    <source>
        <strain evidence="2">Rob3c / Tucson 14021-0248.25</strain>
    </source>
</reference>
<name>B4I2W2_DROSE</name>
<dbReference type="AlphaFoldDB" id="B4I2W2"/>
<protein>
    <submittedName>
        <fullName evidence="1">GM18398</fullName>
    </submittedName>
</protein>
<evidence type="ECO:0000313" key="1">
    <source>
        <dbReference type="EMBL" id="EDW54107.1"/>
    </source>
</evidence>
<proteinExistence type="predicted"/>
<gene>
    <name evidence="1" type="primary">Dsec\GM18398</name>
    <name evidence="1" type="ORF">Dsec_GM18398</name>
</gene>